<organism evidence="2 3">
    <name type="scientific">Methylorubrum extorquens DSM 13060</name>
    <dbReference type="NCBI Taxonomy" id="882800"/>
    <lineage>
        <taxon>Bacteria</taxon>
        <taxon>Pseudomonadati</taxon>
        <taxon>Pseudomonadota</taxon>
        <taxon>Alphaproteobacteria</taxon>
        <taxon>Hyphomicrobiales</taxon>
        <taxon>Methylobacteriaceae</taxon>
        <taxon>Methylorubrum</taxon>
    </lineage>
</organism>
<sequence length="60" mass="6165">MARRRNEKLPTAAPDPPAKDKPSTVLILRGRVGQDYGTPQAVSLSHNSGAGIGGGAVRNG</sequence>
<gene>
    <name evidence="2" type="ORF">MetexDRAFT_6695</name>
</gene>
<accession>H1KVN2</accession>
<dbReference type="Proteomes" id="UP000004382">
    <property type="component" value="Unassembled WGS sequence"/>
</dbReference>
<evidence type="ECO:0000313" key="3">
    <source>
        <dbReference type="Proteomes" id="UP000004382"/>
    </source>
</evidence>
<reference evidence="2 3" key="1">
    <citation type="submission" date="2011-09" db="EMBL/GenBank/DDBJ databases">
        <title>The draft genome of Methylobacterium extorquens DSM 13060.</title>
        <authorList>
            <consortium name="US DOE Joint Genome Institute (JGI-PGF)"/>
            <person name="Lucas S."/>
            <person name="Han J."/>
            <person name="Lapidus A."/>
            <person name="Cheng J.-F."/>
            <person name="Goodwin L."/>
            <person name="Pitluck S."/>
            <person name="Peters L."/>
            <person name="Land M.L."/>
            <person name="Hauser L."/>
            <person name="Koskimaki J."/>
            <person name="Halonen O."/>
            <person name="Pirttila A."/>
            <person name="Frank C."/>
            <person name="Woyke T.J."/>
        </authorList>
    </citation>
    <scope>NUCLEOTIDE SEQUENCE [LARGE SCALE GENOMIC DNA]</scope>
    <source>
        <strain evidence="2 3">DSM 13060</strain>
    </source>
</reference>
<dbReference type="AlphaFoldDB" id="H1KVN2"/>
<feature type="region of interest" description="Disordered" evidence="1">
    <location>
        <begin position="1"/>
        <end position="22"/>
    </location>
</feature>
<name>H1KVN2_METEX</name>
<feature type="compositionally biased region" description="Gly residues" evidence="1">
    <location>
        <begin position="50"/>
        <end position="60"/>
    </location>
</feature>
<proteinExistence type="predicted"/>
<evidence type="ECO:0000313" key="2">
    <source>
        <dbReference type="EMBL" id="EHP72834.1"/>
    </source>
</evidence>
<protein>
    <submittedName>
        <fullName evidence="2">Uncharacterized protein</fullName>
    </submittedName>
</protein>
<comment type="caution">
    <text evidence="2">The sequence shown here is derived from an EMBL/GenBank/DDBJ whole genome shotgun (WGS) entry which is preliminary data.</text>
</comment>
<dbReference type="EMBL" id="AGJK01000524">
    <property type="protein sequence ID" value="EHP72834.1"/>
    <property type="molecule type" value="Genomic_DNA"/>
</dbReference>
<feature type="region of interest" description="Disordered" evidence="1">
    <location>
        <begin position="38"/>
        <end position="60"/>
    </location>
</feature>
<evidence type="ECO:0000256" key="1">
    <source>
        <dbReference type="SAM" id="MobiDB-lite"/>
    </source>
</evidence>